<evidence type="ECO:0000259" key="9">
    <source>
        <dbReference type="PROSITE" id="PS50046"/>
    </source>
</evidence>
<dbReference type="InterPro" id="IPR003018">
    <property type="entry name" value="GAF"/>
</dbReference>
<dbReference type="PROSITE" id="PS50887">
    <property type="entry name" value="GGDEF"/>
    <property type="match status" value="1"/>
</dbReference>
<dbReference type="STRING" id="435908.IDSA_04305"/>
<keyword evidence="5" id="KW-0157">Chromophore</keyword>
<keyword evidence="12" id="KW-1185">Reference proteome</keyword>
<dbReference type="InterPro" id="IPR016132">
    <property type="entry name" value="Phyto_chromo_attachment"/>
</dbReference>
<keyword evidence="6" id="KW-0675">Receptor</keyword>
<evidence type="ECO:0000256" key="8">
    <source>
        <dbReference type="SAM" id="Coils"/>
    </source>
</evidence>
<dbReference type="InterPro" id="IPR050469">
    <property type="entry name" value="Diguanylate_Cyclase"/>
</dbReference>
<evidence type="ECO:0000313" key="12">
    <source>
        <dbReference type="Proteomes" id="UP000054363"/>
    </source>
</evidence>
<evidence type="ECO:0000256" key="1">
    <source>
        <dbReference type="ARBA" id="ARBA00001946"/>
    </source>
</evidence>
<dbReference type="Pfam" id="PF00360">
    <property type="entry name" value="PHY"/>
    <property type="match status" value="1"/>
</dbReference>
<keyword evidence="4" id="KW-0716">Sensory transduction</keyword>
<dbReference type="EMBL" id="JPER01000001">
    <property type="protein sequence ID" value="KFZ31908.1"/>
    <property type="molecule type" value="Genomic_DNA"/>
</dbReference>
<dbReference type="InterPro" id="IPR029016">
    <property type="entry name" value="GAF-like_dom_sf"/>
</dbReference>
<dbReference type="Gene3D" id="3.30.450.40">
    <property type="match status" value="1"/>
</dbReference>
<feature type="domain" description="Phytochrome chromophore attachment site" evidence="9">
    <location>
        <begin position="148"/>
        <end position="308"/>
    </location>
</feature>
<dbReference type="PROSITE" id="PS50046">
    <property type="entry name" value="PHYTOCHROME_2"/>
    <property type="match status" value="1"/>
</dbReference>
<dbReference type="EC" id="2.7.7.65" evidence="2"/>
<dbReference type="eggNOG" id="COG4251">
    <property type="taxonomic scope" value="Bacteria"/>
</dbReference>
<dbReference type="GO" id="GO:0009584">
    <property type="term" value="P:detection of visible light"/>
    <property type="evidence" value="ECO:0007669"/>
    <property type="project" value="InterPro"/>
</dbReference>
<organism evidence="11 12">
    <name type="scientific">Pseudidiomarina salinarum</name>
    <dbReference type="NCBI Taxonomy" id="435908"/>
    <lineage>
        <taxon>Bacteria</taxon>
        <taxon>Pseudomonadati</taxon>
        <taxon>Pseudomonadota</taxon>
        <taxon>Gammaproteobacteria</taxon>
        <taxon>Alteromonadales</taxon>
        <taxon>Idiomarinaceae</taxon>
        <taxon>Pseudidiomarina</taxon>
    </lineage>
</organism>
<reference evidence="11 12" key="1">
    <citation type="submission" date="2014-06" db="EMBL/GenBank/DDBJ databases">
        <title>The draft genome sequence of Idiomarina salinarum ISL-52.</title>
        <authorList>
            <person name="Du J."/>
            <person name="Shao Z."/>
        </authorList>
    </citation>
    <scope>NUCLEOTIDE SEQUENCE [LARGE SCALE GENOMIC DNA]</scope>
    <source>
        <strain evidence="11 12">ISL-52</strain>
    </source>
</reference>
<evidence type="ECO:0000256" key="6">
    <source>
        <dbReference type="ARBA" id="ARBA00023170"/>
    </source>
</evidence>
<evidence type="ECO:0000256" key="4">
    <source>
        <dbReference type="ARBA" id="ARBA00022606"/>
    </source>
</evidence>
<dbReference type="PANTHER" id="PTHR45138">
    <property type="entry name" value="REGULATORY COMPONENTS OF SENSORY TRANSDUCTION SYSTEM"/>
    <property type="match status" value="1"/>
</dbReference>
<dbReference type="Gene3D" id="3.30.450.270">
    <property type="match status" value="1"/>
</dbReference>
<comment type="catalytic activity">
    <reaction evidence="7">
        <text>2 GTP = 3',3'-c-di-GMP + 2 diphosphate</text>
        <dbReference type="Rhea" id="RHEA:24898"/>
        <dbReference type="ChEBI" id="CHEBI:33019"/>
        <dbReference type="ChEBI" id="CHEBI:37565"/>
        <dbReference type="ChEBI" id="CHEBI:58805"/>
        <dbReference type="EC" id="2.7.7.65"/>
    </reaction>
</comment>
<gene>
    <name evidence="11" type="ORF">IDSA_04305</name>
</gene>
<dbReference type="OrthoDB" id="9808408at2"/>
<evidence type="ECO:0000313" key="11">
    <source>
        <dbReference type="EMBL" id="KFZ31908.1"/>
    </source>
</evidence>
<dbReference type="InterPro" id="IPR000160">
    <property type="entry name" value="GGDEF_dom"/>
</dbReference>
<dbReference type="SUPFAM" id="SSF55073">
    <property type="entry name" value="Nucleotide cyclase"/>
    <property type="match status" value="1"/>
</dbReference>
<feature type="domain" description="GGDEF" evidence="10">
    <location>
        <begin position="562"/>
        <end position="690"/>
    </location>
</feature>
<evidence type="ECO:0000256" key="7">
    <source>
        <dbReference type="ARBA" id="ARBA00034247"/>
    </source>
</evidence>
<protein>
    <recommendedName>
        <fullName evidence="2">diguanylate cyclase</fullName>
        <ecNumber evidence="2">2.7.7.65</ecNumber>
    </recommendedName>
</protein>
<dbReference type="NCBIfam" id="TIGR00254">
    <property type="entry name" value="GGDEF"/>
    <property type="match status" value="1"/>
</dbReference>
<dbReference type="Pfam" id="PF00990">
    <property type="entry name" value="GGDEF"/>
    <property type="match status" value="1"/>
</dbReference>
<evidence type="ECO:0000259" key="10">
    <source>
        <dbReference type="PROSITE" id="PS50887"/>
    </source>
</evidence>
<evidence type="ECO:0000256" key="2">
    <source>
        <dbReference type="ARBA" id="ARBA00012528"/>
    </source>
</evidence>
<dbReference type="AlphaFoldDB" id="A0A094LAP2"/>
<dbReference type="InterPro" id="IPR043128">
    <property type="entry name" value="Rev_trsase/Diguanyl_cyclase"/>
</dbReference>
<dbReference type="InterPro" id="IPR029787">
    <property type="entry name" value="Nucleotide_cyclase"/>
</dbReference>
<dbReference type="InterPro" id="IPR013515">
    <property type="entry name" value="Phytochrome_cen-reg"/>
</dbReference>
<name>A0A094LAP2_9GAMM</name>
<dbReference type="Pfam" id="PF08446">
    <property type="entry name" value="PAS_2"/>
    <property type="match status" value="1"/>
</dbReference>
<accession>A0A094LAP2</accession>
<dbReference type="GO" id="GO:0052621">
    <property type="term" value="F:diguanylate cyclase activity"/>
    <property type="evidence" value="ECO:0007669"/>
    <property type="project" value="UniProtKB-EC"/>
</dbReference>
<proteinExistence type="predicted"/>
<dbReference type="RefSeq" id="WP_034774458.1">
    <property type="nucleotide sequence ID" value="NZ_JPER01000001.1"/>
</dbReference>
<feature type="coiled-coil region" evidence="8">
    <location>
        <begin position="507"/>
        <end position="534"/>
    </location>
</feature>
<dbReference type="PRINTS" id="PR01033">
    <property type="entry name" value="PHYTOCHROME"/>
</dbReference>
<dbReference type="InterPro" id="IPR043150">
    <property type="entry name" value="Phytochrome_PHY_sf"/>
</dbReference>
<dbReference type="Gene3D" id="3.30.450.20">
    <property type="entry name" value="PAS domain"/>
    <property type="match status" value="1"/>
</dbReference>
<dbReference type="SMART" id="SM00267">
    <property type="entry name" value="GGDEF"/>
    <property type="match status" value="1"/>
</dbReference>
<dbReference type="Proteomes" id="UP000054363">
    <property type="component" value="Unassembled WGS sequence"/>
</dbReference>
<dbReference type="PANTHER" id="PTHR45138:SF9">
    <property type="entry name" value="DIGUANYLATE CYCLASE DGCM-RELATED"/>
    <property type="match status" value="1"/>
</dbReference>
<dbReference type="eggNOG" id="COG3706">
    <property type="taxonomic scope" value="Bacteria"/>
</dbReference>
<dbReference type="CDD" id="cd01949">
    <property type="entry name" value="GGDEF"/>
    <property type="match status" value="1"/>
</dbReference>
<dbReference type="GO" id="GO:0009881">
    <property type="term" value="F:photoreceptor activity"/>
    <property type="evidence" value="ECO:0007669"/>
    <property type="project" value="UniProtKB-KW"/>
</dbReference>
<dbReference type="FunFam" id="3.30.70.270:FF:000001">
    <property type="entry name" value="Diguanylate cyclase domain protein"/>
    <property type="match status" value="1"/>
</dbReference>
<dbReference type="SUPFAM" id="SSF55781">
    <property type="entry name" value="GAF domain-like"/>
    <property type="match status" value="2"/>
</dbReference>
<feature type="coiled-coil region" evidence="8">
    <location>
        <begin position="617"/>
        <end position="644"/>
    </location>
</feature>
<dbReference type="Pfam" id="PF01590">
    <property type="entry name" value="GAF"/>
    <property type="match status" value="1"/>
</dbReference>
<evidence type="ECO:0000256" key="5">
    <source>
        <dbReference type="ARBA" id="ARBA00022991"/>
    </source>
</evidence>
<dbReference type="InterPro" id="IPR013654">
    <property type="entry name" value="PAS_2"/>
</dbReference>
<keyword evidence="8" id="KW-0175">Coiled coil</keyword>
<comment type="cofactor">
    <cofactor evidence="1">
        <name>Mg(2+)</name>
        <dbReference type="ChEBI" id="CHEBI:18420"/>
    </cofactor>
</comment>
<dbReference type="InterPro" id="IPR035965">
    <property type="entry name" value="PAS-like_dom_sf"/>
</dbReference>
<dbReference type="Gene3D" id="3.30.70.270">
    <property type="match status" value="1"/>
</dbReference>
<evidence type="ECO:0000256" key="3">
    <source>
        <dbReference type="ARBA" id="ARBA00022543"/>
    </source>
</evidence>
<dbReference type="SUPFAM" id="SSF55785">
    <property type="entry name" value="PYP-like sensor domain (PAS domain)"/>
    <property type="match status" value="1"/>
</dbReference>
<keyword evidence="3" id="KW-0600">Photoreceptor protein</keyword>
<comment type="caution">
    <text evidence="11">The sequence shown here is derived from an EMBL/GenBank/DDBJ whole genome shotgun (WGS) entry which is preliminary data.</text>
</comment>
<dbReference type="GO" id="GO:0006355">
    <property type="term" value="P:regulation of DNA-templated transcription"/>
    <property type="evidence" value="ECO:0007669"/>
    <property type="project" value="InterPro"/>
</dbReference>
<sequence>MNDVTAAKLAEALNNCANEPVHIPGTIQPHGYLLAFSADFSAVVAVSDGVQKLLNAEPADIFNSTPADLLPSSLFEGVNNALKRLKHGVPNWSFDCHLAEAEPKNCFCTCYLSDSIVILEVEPVVRRPPDDYIAEITDQLDRLRETTTVQETLEQLTKSVAVLSGYERILVYRFDNNWNGEVIAEHRTAEDIHSYLGHSFPASDIPSQVRALYQKNVLRDIVDATASPAKILLNPDIEHSAKLNLTAGVLRGVSPIHLKYLANMGVKRALSVAMFEDTKLWGLLSCHGLEPSQVHPYQRHAIKALVAVAKERMLLQRQYAAERFYAATEESRKALLDPQKEIMAPDELLSAEGDRWLKLFNVESVALVHGRQTTVVGEDCDKSVLVDAANWLVDKHSATGLFSTSELAATKLEAVFAETDFCGLLAVALPYDRSKTGWLLFLRKEVLEVRNWAGHPEKTTIEHYKGVDVLSPRKSFASWQEIVRGKSREWQREEKQAARFLAEDLAIGASAYQIEQLNEKLKKANKRLKHLVHTDALTQIWNRYHLEQSVDEQIAVAKRYDRCLSVIIFDIDNFKGVNDTYGHDIGDTVLQNLALSIEDEMRDGDIFGRWGGEEFLILAIESDLEDAEKLAERLRKKLLSVEFEKAGTITASFGVAEMQEGDTRSSLIKRADEALYKAKNSGRNRVVSAG</sequence>
<dbReference type="InterPro" id="IPR001294">
    <property type="entry name" value="Phytochrome"/>
</dbReference>